<dbReference type="Gene3D" id="2.60.40.10">
    <property type="entry name" value="Immunoglobulins"/>
    <property type="match status" value="4"/>
</dbReference>
<dbReference type="STRING" id="340177.Cag_1919"/>
<dbReference type="InterPro" id="IPR014755">
    <property type="entry name" value="Cu-Rt/internalin_Ig-like"/>
</dbReference>
<evidence type="ECO:0000256" key="1">
    <source>
        <dbReference type="ARBA" id="ARBA00022729"/>
    </source>
</evidence>
<dbReference type="Gene3D" id="2.60.40.1220">
    <property type="match status" value="3"/>
</dbReference>
<feature type="region of interest" description="Disordered" evidence="2">
    <location>
        <begin position="1353"/>
        <end position="1419"/>
    </location>
</feature>
<feature type="domain" description="Bacterial Ig-like" evidence="3">
    <location>
        <begin position="286"/>
        <end position="392"/>
    </location>
</feature>
<sequence length="1526" mass="154579">MADFITLSNPSYSYNASKGKTTVQFDICFASNEMAGSKITGAKIDLQYNTSLVTAYQITNPTFSFEGDFGTETASVWVAAFDQTANLTGSGATGQIAMLATSNDANPIIVNGKVLTVTLSVTGEVNADTFAITLQKTADGGNNSISNATTEYFLDGGTYVAPPTSLADVTVDLHVNSDTGTSNTDNLTNDDTPTVTVNLTGKSLSEGQTLQIIDTSNSNAVVGTYTITSTDATNGITTKDVTLSTLTSGAHALKAQLNAGSTAGTPSATATTVTIDTTAPTSLADVPVDLKSSSDSGLSTDNITNATTPVITVNLTGKTLVAGDIVQVIDTSNGNAVVGSYTVTTGGTGSSLDITLTTPLSLGAHALKAQLVDVAGNVGTASTNALTVTVDTTAPTAPTLALATDSGSSNSDGITNVGTVNVTGIETNATWQYSTNGGTNWSNGTGTSFTLAAATYAVDAIRVRQTDVAGNVSGEGKIATAVTIDSSAPVAPTLAFTDAGTSTTDGHTSNNTITVTGIESNATWQYSTNGGTNWSNGTGTSFTIVDGTYNANTIKVKQTDVAGNVSGEGSLAPAITVDTVRPTVTVTPVTTALSAQGTTTITMTMSEAVTGFAADDIKTSSKYSISNFSATSSTVYTATYTANEATTDVAKELKFETNWTDAAGNQPKFGPTVDITLNDAALKIGETATVTFTFSEVPTGFDSSDISVTNANGQLSGLAVKSGSNGLVYEATFTPTANVTSATNKITVGKDWTNAEGVAPTNDTTDSPNYAVDTFRPTATIVVADIALKAGETSLVTITFSEAVSGFDNADLTIQNGTLTNVASSDGGITWSATLTPTADISDTTNVITLANTGVNDVAGNAGTGTTDSNNYAIDTARPTATIVVADTALKAGETSAVTITFSEAVTGFDNSDLTIANGTLTPVASSDGGITWTATLTPTTNLEDATNVITVNKAGVTDAAGNAGVSTTDSNNYTIDTQAPAAPTLSITDNGQSTSDNLTNNGTVTVSGLETGATWQYSTNGGTNWTTGSGTSFTLGAGTYAANNIQVKQTDAAGNVGIVGQITSQVDVDKVAPTLKSVVVNGTSVVITYNEALDATNKPATTDFTVSNNTVNNVAVDSTAKTVTLTLGTTVVSGADVTVSYADPTTVDDSNAIQDVAGNDAAKFTTTISGTKTTTKVEVPQSSTAVNNIPIGTNAAGNPVIQLDIPANVDVIAKEVTDTNATTLTDKLNDSLDALTTASTGQIDSIAVQTGIDNYVATLSTPDQANVVVRTLELKSANATTGAELVVTGNSAIGSNEALVIDTRGLQPGSVLNLENVEFAIIIGDNVTIRGGDGANIVYAGAGRQDIKLGDESDTLHGGTGDDIVASEGGDDWLYGDDGNDTVSGGADNDHLFGGTGDDSLDGGTGNDTLDGGDGNDMLNGGTGNDVFTGGVGTDTIQFAGLFSNYTITYNPGAHQYVLTDTTGATKTVSSTDFELFSFTDGVKSDDDVYAVAANPYGQPEHIIANDPAFVGVAGLGLIAALLFL</sequence>
<dbReference type="eggNOG" id="COG2911">
    <property type="taxonomic scope" value="Bacteria"/>
</dbReference>
<dbReference type="EMBL" id="CP000108">
    <property type="protein sequence ID" value="ABB29167.1"/>
    <property type="molecule type" value="Genomic_DNA"/>
</dbReference>
<reference evidence="5" key="1">
    <citation type="submission" date="2005-08" db="EMBL/GenBank/DDBJ databases">
        <title>Complete sequence of Chlorobium chlorochromatii CaD3.</title>
        <authorList>
            <person name="Copeland A."/>
            <person name="Lucas S."/>
            <person name="Lapidus A."/>
            <person name="Barry K."/>
            <person name="Detter J.C."/>
            <person name="Glavina T."/>
            <person name="Hammon N."/>
            <person name="Israni S."/>
            <person name="Pitluck S."/>
            <person name="Bryant D."/>
            <person name="Schmutz J."/>
            <person name="Larimer F."/>
            <person name="Land M."/>
            <person name="Kyrpides N."/>
            <person name="Ivanova N."/>
            <person name="Richardson P."/>
        </authorList>
    </citation>
    <scope>NUCLEOTIDE SEQUENCE [LARGE SCALE GENOMIC DNA]</scope>
    <source>
        <strain evidence="5">CaD3</strain>
    </source>
</reference>
<dbReference type="eggNOG" id="COG2931">
    <property type="taxonomic scope" value="Bacteria"/>
</dbReference>
<dbReference type="InterPro" id="IPR018511">
    <property type="entry name" value="Hemolysin-typ_Ca-bd_CS"/>
</dbReference>
<dbReference type="InterPro" id="IPR001343">
    <property type="entry name" value="Hemolysn_Ca-bd"/>
</dbReference>
<dbReference type="Pfam" id="PF00353">
    <property type="entry name" value="HemolysinCabind"/>
    <property type="match status" value="3"/>
</dbReference>
<dbReference type="InterPro" id="IPR044048">
    <property type="entry name" value="Big_12"/>
</dbReference>
<dbReference type="OrthoDB" id="1157938at2"/>
<dbReference type="Pfam" id="PF19077">
    <property type="entry name" value="Big_13"/>
    <property type="match status" value="1"/>
</dbReference>
<dbReference type="eggNOG" id="COG3210">
    <property type="taxonomic scope" value="Bacteria"/>
</dbReference>
<dbReference type="Pfam" id="PF19078">
    <property type="entry name" value="Big_12"/>
    <property type="match status" value="4"/>
</dbReference>
<dbReference type="PRINTS" id="PR00313">
    <property type="entry name" value="CABNDNGRPT"/>
</dbReference>
<dbReference type="KEGG" id="cch:Cag_1919"/>
<evidence type="ECO:0000256" key="2">
    <source>
        <dbReference type="SAM" id="MobiDB-lite"/>
    </source>
</evidence>
<organism evidence="5">
    <name type="scientific">Chlorobium chlorochromatii (strain CaD3)</name>
    <dbReference type="NCBI Taxonomy" id="340177"/>
    <lineage>
        <taxon>Bacteria</taxon>
        <taxon>Pseudomonadati</taxon>
        <taxon>Chlorobiota</taxon>
        <taxon>Chlorobiia</taxon>
        <taxon>Chlorobiales</taxon>
        <taxon>Chlorobiaceae</taxon>
        <taxon>Chlorobium/Pelodictyon group</taxon>
        <taxon>Chlorobium</taxon>
    </lineage>
</organism>
<feature type="domain" description="Bacterial Ig-like" evidence="4">
    <location>
        <begin position="670"/>
        <end position="772"/>
    </location>
</feature>
<name>Q3APA8_CHLCH</name>
<gene>
    <name evidence="5" type="ordered locus">Cag_1919</name>
</gene>
<feature type="domain" description="Bacterial Ig-like" evidence="4">
    <location>
        <begin position="578"/>
        <end position="666"/>
    </location>
</feature>
<dbReference type="InterPro" id="IPR028059">
    <property type="entry name" value="SWM_rpt"/>
</dbReference>
<evidence type="ECO:0000259" key="3">
    <source>
        <dbReference type="Pfam" id="PF19077"/>
    </source>
</evidence>
<feature type="compositionally biased region" description="Acidic residues" evidence="2">
    <location>
        <begin position="1370"/>
        <end position="1381"/>
    </location>
</feature>
<evidence type="ECO:0000259" key="4">
    <source>
        <dbReference type="Pfam" id="PF19078"/>
    </source>
</evidence>
<evidence type="ECO:0000313" key="5">
    <source>
        <dbReference type="EMBL" id="ABB29167.1"/>
    </source>
</evidence>
<dbReference type="HOGENOM" id="CLU_247472_0_0_10"/>
<dbReference type="SUPFAM" id="SSF51120">
    <property type="entry name" value="beta-Roll"/>
    <property type="match status" value="1"/>
</dbReference>
<proteinExistence type="predicted"/>
<dbReference type="Gene3D" id="2.150.10.10">
    <property type="entry name" value="Serralysin-like metalloprotease, C-terminal"/>
    <property type="match status" value="2"/>
</dbReference>
<dbReference type="GO" id="GO:0005509">
    <property type="term" value="F:calcium ion binding"/>
    <property type="evidence" value="ECO:0007669"/>
    <property type="project" value="InterPro"/>
</dbReference>
<dbReference type="InterPro" id="IPR044016">
    <property type="entry name" value="Big_13"/>
</dbReference>
<keyword evidence="1" id="KW-0732">Signal</keyword>
<dbReference type="InterPro" id="IPR011049">
    <property type="entry name" value="Serralysin-like_metalloprot_C"/>
</dbReference>
<protein>
    <submittedName>
        <fullName evidence="5">Uncharacterized protein</fullName>
    </submittedName>
</protein>
<feature type="domain" description="Bacterial Ig-like" evidence="4">
    <location>
        <begin position="875"/>
        <end position="976"/>
    </location>
</feature>
<dbReference type="InterPro" id="IPR013783">
    <property type="entry name" value="Ig-like_fold"/>
</dbReference>
<feature type="domain" description="Bacterial Ig-like" evidence="4">
    <location>
        <begin position="773"/>
        <end position="874"/>
    </location>
</feature>
<dbReference type="PROSITE" id="PS00330">
    <property type="entry name" value="HEMOLYSIN_CALCIUM"/>
    <property type="match status" value="3"/>
</dbReference>
<dbReference type="Pfam" id="PF13753">
    <property type="entry name" value="SWM_repeat"/>
    <property type="match status" value="1"/>
</dbReference>
<accession>Q3APA8</accession>